<organism evidence="1 2">
    <name type="scientific">Heterodermia speciosa</name>
    <dbReference type="NCBI Taxonomy" id="116794"/>
    <lineage>
        <taxon>Eukaryota</taxon>
        <taxon>Fungi</taxon>
        <taxon>Dikarya</taxon>
        <taxon>Ascomycota</taxon>
        <taxon>Pezizomycotina</taxon>
        <taxon>Lecanoromycetes</taxon>
        <taxon>OSLEUM clade</taxon>
        <taxon>Lecanoromycetidae</taxon>
        <taxon>Caliciales</taxon>
        <taxon>Physciaceae</taxon>
        <taxon>Heterodermia</taxon>
    </lineage>
</organism>
<dbReference type="EMBL" id="CAJPDS010000022">
    <property type="protein sequence ID" value="CAF9918672.1"/>
    <property type="molecule type" value="Genomic_DNA"/>
</dbReference>
<dbReference type="AlphaFoldDB" id="A0A8H3F521"/>
<comment type="caution">
    <text evidence="1">The sequence shown here is derived from an EMBL/GenBank/DDBJ whole genome shotgun (WGS) entry which is preliminary data.</text>
</comment>
<sequence>MPSSDLKPMVISPAPIPKSAIDEEISVQRARWANSLNATIDYWLTLPSTAVNFCLFLNLAQHNVTVPEATKLLRLGGSFITRMFDNGAMTLSVSVESILSHIDWVGEAENFAILLRNNGFEKVGWRDAVALMEQLARFLPMMRALERIPPGLVKEGSTDSKAAKKEGSVVDFL</sequence>
<proteinExistence type="predicted"/>
<protein>
    <submittedName>
        <fullName evidence="1">Uncharacterized protein</fullName>
    </submittedName>
</protein>
<name>A0A8H3F521_9LECA</name>
<keyword evidence="2" id="KW-1185">Reference proteome</keyword>
<evidence type="ECO:0000313" key="1">
    <source>
        <dbReference type="EMBL" id="CAF9918672.1"/>
    </source>
</evidence>
<dbReference type="Proteomes" id="UP000664521">
    <property type="component" value="Unassembled WGS sequence"/>
</dbReference>
<reference evidence="1" key="1">
    <citation type="submission" date="2021-03" db="EMBL/GenBank/DDBJ databases">
        <authorList>
            <person name="Tagirdzhanova G."/>
        </authorList>
    </citation>
    <scope>NUCLEOTIDE SEQUENCE</scope>
</reference>
<gene>
    <name evidence="1" type="ORF">HETSPECPRED_003829</name>
</gene>
<evidence type="ECO:0000313" key="2">
    <source>
        <dbReference type="Proteomes" id="UP000664521"/>
    </source>
</evidence>
<accession>A0A8H3F521</accession>